<feature type="compositionally biased region" description="Basic and acidic residues" evidence="1">
    <location>
        <begin position="27"/>
        <end position="37"/>
    </location>
</feature>
<keyword evidence="3" id="KW-1185">Reference proteome</keyword>
<name>A0A9Q0GKL8_9ROSI</name>
<accession>A0A9Q0GKL8</accession>
<organism evidence="2 3">
    <name type="scientific">Turnera subulata</name>
    <dbReference type="NCBI Taxonomy" id="218843"/>
    <lineage>
        <taxon>Eukaryota</taxon>
        <taxon>Viridiplantae</taxon>
        <taxon>Streptophyta</taxon>
        <taxon>Embryophyta</taxon>
        <taxon>Tracheophyta</taxon>
        <taxon>Spermatophyta</taxon>
        <taxon>Magnoliopsida</taxon>
        <taxon>eudicotyledons</taxon>
        <taxon>Gunneridae</taxon>
        <taxon>Pentapetalae</taxon>
        <taxon>rosids</taxon>
        <taxon>fabids</taxon>
        <taxon>Malpighiales</taxon>
        <taxon>Passifloraceae</taxon>
        <taxon>Turnera</taxon>
    </lineage>
</organism>
<feature type="region of interest" description="Disordered" evidence="1">
    <location>
        <begin position="1"/>
        <end position="73"/>
    </location>
</feature>
<feature type="compositionally biased region" description="Basic and acidic residues" evidence="1">
    <location>
        <begin position="45"/>
        <end position="56"/>
    </location>
</feature>
<reference evidence="2" key="1">
    <citation type="submission" date="2022-02" db="EMBL/GenBank/DDBJ databases">
        <authorList>
            <person name="Henning P.M."/>
            <person name="McCubbin A.G."/>
            <person name="Shore J.S."/>
        </authorList>
    </citation>
    <scope>NUCLEOTIDE SEQUENCE</scope>
    <source>
        <strain evidence="2">F60SS</strain>
        <tissue evidence="2">Leaves</tissue>
    </source>
</reference>
<gene>
    <name evidence="2" type="ORF">Tsubulata_028729</name>
</gene>
<dbReference type="PANTHER" id="PTHR35277:SF10">
    <property type="entry name" value="OS09G0363700 PROTEIN"/>
    <property type="match status" value="1"/>
</dbReference>
<proteinExistence type="predicted"/>
<reference evidence="2" key="2">
    <citation type="journal article" date="2023" name="Plants (Basel)">
        <title>Annotation of the Turnera subulata (Passifloraceae) Draft Genome Reveals the S-Locus Evolved after the Divergence of Turneroideae from Passifloroideae in a Stepwise Manner.</title>
        <authorList>
            <person name="Henning P.M."/>
            <person name="Roalson E.H."/>
            <person name="Mir W."/>
            <person name="McCubbin A.G."/>
            <person name="Shore J.S."/>
        </authorList>
    </citation>
    <scope>NUCLEOTIDE SEQUENCE</scope>
    <source>
        <strain evidence="2">F60SS</strain>
    </source>
</reference>
<comment type="caution">
    <text evidence="2">The sequence shown here is derived from an EMBL/GenBank/DDBJ whole genome shotgun (WGS) entry which is preliminary data.</text>
</comment>
<dbReference type="OrthoDB" id="1932113at2759"/>
<dbReference type="PANTHER" id="PTHR35277">
    <property type="entry name" value="OS09G0363700 PROTEIN"/>
    <property type="match status" value="1"/>
</dbReference>
<dbReference type="EMBL" id="JAKUCV010000002">
    <property type="protein sequence ID" value="KAJ4851637.1"/>
    <property type="molecule type" value="Genomic_DNA"/>
</dbReference>
<evidence type="ECO:0000313" key="3">
    <source>
        <dbReference type="Proteomes" id="UP001141552"/>
    </source>
</evidence>
<evidence type="ECO:0000256" key="1">
    <source>
        <dbReference type="SAM" id="MobiDB-lite"/>
    </source>
</evidence>
<dbReference type="Proteomes" id="UP001141552">
    <property type="component" value="Unassembled WGS sequence"/>
</dbReference>
<dbReference type="AlphaFoldDB" id="A0A9Q0GKL8"/>
<sequence>MAESKPEPSISKSKPEEDAPRAPNVLERAKEEMEAIAHHHSGKSPVHDKETHGRNDDIDEDTPVDEVKGPGVFERVKEEVEAIVGSVIHHKKKDSNDDSH</sequence>
<protein>
    <submittedName>
        <fullName evidence="2">Uncharacterized protein</fullName>
    </submittedName>
</protein>
<evidence type="ECO:0000313" key="2">
    <source>
        <dbReference type="EMBL" id="KAJ4851637.1"/>
    </source>
</evidence>